<evidence type="ECO:0000313" key="2">
    <source>
        <dbReference type="EMBL" id="VGO13849.1"/>
    </source>
</evidence>
<accession>A0A6C2U237</accession>
<dbReference type="InterPro" id="IPR029058">
    <property type="entry name" value="AB_hydrolase_fold"/>
</dbReference>
<name>A0A6C2U237_PONDE</name>
<dbReference type="EMBL" id="CAAHFG010000001">
    <property type="protein sequence ID" value="VGO13849.1"/>
    <property type="molecule type" value="Genomic_DNA"/>
</dbReference>
<dbReference type="Gene3D" id="3.40.50.1820">
    <property type="entry name" value="alpha/beta hydrolase"/>
    <property type="match status" value="1"/>
</dbReference>
<feature type="chain" id="PRO_5025365118" description="Dienelactone hydrolase domain-containing protein" evidence="1">
    <location>
        <begin position="24"/>
        <end position="1399"/>
    </location>
</feature>
<gene>
    <name evidence="2" type="ORF">PDESU_02406</name>
</gene>
<dbReference type="SUPFAM" id="SSF53474">
    <property type="entry name" value="alpha/beta-Hydrolases"/>
    <property type="match status" value="1"/>
</dbReference>
<evidence type="ECO:0000313" key="3">
    <source>
        <dbReference type="Proteomes" id="UP000366872"/>
    </source>
</evidence>
<dbReference type="Proteomes" id="UP000366872">
    <property type="component" value="Unassembled WGS sequence"/>
</dbReference>
<reference evidence="2 3" key="1">
    <citation type="submission" date="2019-04" db="EMBL/GenBank/DDBJ databases">
        <authorList>
            <person name="Van Vliet M D."/>
        </authorList>
    </citation>
    <scope>NUCLEOTIDE SEQUENCE [LARGE SCALE GENOMIC DNA]</scope>
    <source>
        <strain evidence="2 3">F1</strain>
    </source>
</reference>
<keyword evidence="3" id="KW-1185">Reference proteome</keyword>
<evidence type="ECO:0008006" key="4">
    <source>
        <dbReference type="Google" id="ProtNLM"/>
    </source>
</evidence>
<feature type="signal peptide" evidence="1">
    <location>
        <begin position="1"/>
        <end position="23"/>
    </location>
</feature>
<sequence>MGWIMKKVLAVFSICLLAAAAPAEEFATFTFDGDSVSSSDYSIYSTVSDFNVGVGSISGGLADATGADTTQSGDVNPAGAGAQYHSFTVTVTGLGAGETLDLTSLTYTYTVVSPLNMAVGLYSSVDGFANTAAQLDGVDTGTDYSSPQTFNQTVALSGAGFQGLENSETIEFRFYLADGSGSPGRHHQLDDIVLNSNTESPQPTPVITQTTTHGATTALGWDTPSSWSDGLAPSIDKAYINDSPGMQTRSPQFADPVFAGASLTLTNGAAFMAKHSGTATVADFRMAAGCSIGMVSGTALDGGLTLTGDGTLFFNASSANRNLSIDSLVRAGPGIEKIQIYVGGDWDANAFKNTGFTFTDPGNTFAGLWDVQGGYLKGSGFGVGSFLVHESGYLDFDADFTGNESDLTILAGGLVKLDQDVTVETATINGQVVYAGTYAGSQLKSLYPAAFDSASSDTAELTILSPHPAATITWTGSDGGQWNNASSWDLARVPSMLDTILLPADHAVDVGDDVTLNGGSIDYALTSGNHALSFINGADLEIENGAELDLVSGLVLSDGSVLKISGSANTFSAYRLDAASNSTVHVVADRAGITPMSLDDRLVPQPGSKLLIDLREYDIGNGDELTLFDAALAPTQTFGEVEIISYLDATLTGTSSKVWKISMVTPSMIPVMEGGTAPNSFEEAWAGYDPTAEPLNVEIMREWTEGDITLRAVRYDVGTFTTPFGGTQVSKMAGFYGFPTGATNAPAILQIHGGGGRATLNEVRYAANNGYACLSQNWLGNDLEGAAPGEANTEWGSVDARQVYHQSTFITVEPDDKTIDRVASPRNSNWFLLCVANRRGLTFLQRQAETDGIRLAVTGYSMGGEQTTYLSGVDGRLWAAAPSVGGSGEFTPAEIDAIGLPGFHDNDPGRTDLSKLAVCRAAMPTIATPILYWGPANDFNAPSDNLMYNWENLIPASTDRRFSIPPHMSHRNIPANEITAMFWFNQHLKGDYTLPDQPEITVDLAGAEGPVVTVTADTSKPITKVEIFYTVDEQPRTRFWRAAVDVKNVGSNVWKGTCRNIVQGQPLIAYANVFYDYDHTSYAIVNRGDSTPYTGDYLLSSNLKQIPAQELMDAGSSFVADGKAILWDDFTRDYQDWYQVSWSSSSGWQAYTLKPKDPFYKGYPGAVLAMDIKSDTPKSLLIGLETNGRKDIDNGTEVTYAVLKSVSGSGDWETIKIDPSEFRPVVAGEATLSDFSRVSWLFLRSGNLTVYNPDDSTENLSASNWTEAERLFANLRWMVPASSWQSKYGLSNDWTEDVDGDGMSALEEYAFDFNPLTYDGQGFMPMSFNTSGELEAQYRELQADVGYNVEVTTNLVGGVWTNSDVAFSTDASGMTTGTVPSDKDERFMRLKLQLGPYRP</sequence>
<proteinExistence type="predicted"/>
<organism evidence="2 3">
    <name type="scientific">Pontiella desulfatans</name>
    <dbReference type="NCBI Taxonomy" id="2750659"/>
    <lineage>
        <taxon>Bacteria</taxon>
        <taxon>Pseudomonadati</taxon>
        <taxon>Kiritimatiellota</taxon>
        <taxon>Kiritimatiellia</taxon>
        <taxon>Kiritimatiellales</taxon>
        <taxon>Pontiellaceae</taxon>
        <taxon>Pontiella</taxon>
    </lineage>
</organism>
<protein>
    <recommendedName>
        <fullName evidence="4">Dienelactone hydrolase domain-containing protein</fullName>
    </recommendedName>
</protein>
<evidence type="ECO:0000256" key="1">
    <source>
        <dbReference type="SAM" id="SignalP"/>
    </source>
</evidence>
<keyword evidence="1" id="KW-0732">Signal</keyword>